<dbReference type="AlphaFoldDB" id="E4S7E5"/>
<keyword evidence="1" id="KW-1133">Transmembrane helix</keyword>
<protein>
    <submittedName>
        <fullName evidence="3">Abortive infection protein</fullName>
    </submittedName>
</protein>
<feature type="transmembrane region" description="Helical" evidence="1">
    <location>
        <begin position="130"/>
        <end position="149"/>
    </location>
</feature>
<dbReference type="HOGENOM" id="CLU_1228052_0_0_9"/>
<dbReference type="eggNOG" id="COG1266">
    <property type="taxonomic scope" value="Bacteria"/>
</dbReference>
<dbReference type="Pfam" id="PF02517">
    <property type="entry name" value="Rce1-like"/>
    <property type="match status" value="1"/>
</dbReference>
<dbReference type="RefSeq" id="WP_013429260.1">
    <property type="nucleotide sequence ID" value="NC_014721.1"/>
</dbReference>
<dbReference type="InterPro" id="IPR003675">
    <property type="entry name" value="Rce1/LyrA-like_dom"/>
</dbReference>
<feature type="domain" description="CAAX prenyl protease 2/Lysostaphin resistance protein A-like" evidence="2">
    <location>
        <begin position="130"/>
        <end position="220"/>
    </location>
</feature>
<reference key="1">
    <citation type="submission" date="2010-11" db="EMBL/GenBank/DDBJ databases">
        <title>Complete sequence of chromosome of Caldicellulosiruptor kristjanssonii 177R1B.</title>
        <authorList>
            <consortium name="US DOE Joint Genome Institute"/>
            <person name="Lucas S."/>
            <person name="Copeland A."/>
            <person name="Lapidus A."/>
            <person name="Cheng J.-F."/>
            <person name="Bruce D."/>
            <person name="Goodwin L."/>
            <person name="Pitluck S."/>
            <person name="Davenport K."/>
            <person name="Detter J.C."/>
            <person name="Han C."/>
            <person name="Tapia R."/>
            <person name="Land M."/>
            <person name="Hauser L."/>
            <person name="Jeffries C."/>
            <person name="Kyrpides N."/>
            <person name="Ivanova N."/>
            <person name="Mikhailova N."/>
            <person name="Blumer-Schuette S.E."/>
            <person name="Kelly R.M."/>
            <person name="Woyke T."/>
        </authorList>
    </citation>
    <scope>NUCLEOTIDE SEQUENCE</scope>
    <source>
        <strain>177R1B</strain>
    </source>
</reference>
<name>E4S7E5_CALA7</name>
<dbReference type="KEGG" id="cki:Calkr_2387"/>
<dbReference type="Proteomes" id="UP000009256">
    <property type="component" value="Chromosome"/>
</dbReference>
<dbReference type="GO" id="GO:0080120">
    <property type="term" value="P:CAAX-box protein maturation"/>
    <property type="evidence" value="ECO:0007669"/>
    <property type="project" value="UniProtKB-ARBA"/>
</dbReference>
<evidence type="ECO:0000259" key="2">
    <source>
        <dbReference type="Pfam" id="PF02517"/>
    </source>
</evidence>
<evidence type="ECO:0000256" key="1">
    <source>
        <dbReference type="SAM" id="Phobius"/>
    </source>
</evidence>
<evidence type="ECO:0000313" key="3">
    <source>
        <dbReference type="EMBL" id="ADQ41828.1"/>
    </source>
</evidence>
<feature type="transmembrane region" description="Helical" evidence="1">
    <location>
        <begin position="21"/>
        <end position="47"/>
    </location>
</feature>
<evidence type="ECO:0000313" key="4">
    <source>
        <dbReference type="Proteomes" id="UP000009256"/>
    </source>
</evidence>
<sequence>MKNKLPDVKKVRQLYPIYLHLYIEICGLIFIPFVLYIGWLMILTIVASKPFTEEMNYSSLKDLMFQYSIPFSIFFGIFPMFYVLFFKRLKLKEINVLPNKNKWYIFSVVLLIIMSACVILYVKQKLSTELFLILIIHNFFVAFTEELLARGIILSLLLKSMRPIASIILNGIIFAFVFHSAADFTINLLLRLPLGILLAFLSYWTRSIHPSILLHWMYNVGVEFL</sequence>
<feature type="transmembrane region" description="Helical" evidence="1">
    <location>
        <begin position="105"/>
        <end position="124"/>
    </location>
</feature>
<feature type="transmembrane region" description="Helical" evidence="1">
    <location>
        <begin position="161"/>
        <end position="182"/>
    </location>
</feature>
<keyword evidence="4" id="KW-1185">Reference proteome</keyword>
<proteinExistence type="predicted"/>
<reference evidence="3 4" key="2">
    <citation type="journal article" date="2011" name="J. Bacteriol.">
        <title>Complete genome sequences for the anaerobic, extremely thermophilic plant biomass-degrading bacteria Caldicellulosiruptor hydrothermalis, Caldicellulosiruptor kristjanssonii, Caldicellulosiruptor kronotskyensis, Caldicellulosiruptor owensenis, and Caldicellulosiruptor lactoaceticus.</title>
        <authorList>
            <person name="Blumer-Schuette S.E."/>
            <person name="Ozdemir I."/>
            <person name="Mistry D."/>
            <person name="Lucas S."/>
            <person name="Lapidus A."/>
            <person name="Cheng J.F."/>
            <person name="Goodwin L.A."/>
            <person name="Pitluck S."/>
            <person name="Land M.L."/>
            <person name="Hauser L.J."/>
            <person name="Woyke T."/>
            <person name="Mikhailova N."/>
            <person name="Pati A."/>
            <person name="Kyrpides N.C."/>
            <person name="Ivanova N."/>
            <person name="Detter J.C."/>
            <person name="Walston-Davenport K."/>
            <person name="Han S."/>
            <person name="Adams M.W."/>
            <person name="Kelly R.M."/>
        </authorList>
    </citation>
    <scope>NUCLEOTIDE SEQUENCE [LARGE SCALE GENOMIC DNA]</scope>
    <source>
        <strain evidence="4">ATCC 700853 / DSM 12137 / I77R1B</strain>
    </source>
</reference>
<dbReference type="EMBL" id="CP002326">
    <property type="protein sequence ID" value="ADQ41828.1"/>
    <property type="molecule type" value="Genomic_DNA"/>
</dbReference>
<keyword evidence="1" id="KW-0812">Transmembrane</keyword>
<dbReference type="GO" id="GO:0004175">
    <property type="term" value="F:endopeptidase activity"/>
    <property type="evidence" value="ECO:0007669"/>
    <property type="project" value="UniProtKB-ARBA"/>
</dbReference>
<organism evidence="3 4">
    <name type="scientific">Caldicellulosiruptor acetigenus (strain ATCC 700853 / DSM 12137 / I77R1B)</name>
    <name type="common">Caldicellulosiruptor kristjanssonii</name>
    <dbReference type="NCBI Taxonomy" id="632335"/>
    <lineage>
        <taxon>Bacteria</taxon>
        <taxon>Bacillati</taxon>
        <taxon>Bacillota</taxon>
        <taxon>Bacillota incertae sedis</taxon>
        <taxon>Caldicellulosiruptorales</taxon>
        <taxon>Caldicellulosiruptoraceae</taxon>
        <taxon>Caldicellulosiruptor</taxon>
    </lineage>
</organism>
<dbReference type="OrthoDB" id="1716942at2"/>
<accession>E4S7E5</accession>
<gene>
    <name evidence="3" type="ordered locus">Calkr_2387</name>
</gene>
<feature type="transmembrane region" description="Helical" evidence="1">
    <location>
        <begin position="67"/>
        <end position="85"/>
    </location>
</feature>
<dbReference type="STRING" id="632335.Calkr_2387"/>
<keyword evidence="1" id="KW-0472">Membrane</keyword>